<dbReference type="InterPro" id="IPR003594">
    <property type="entry name" value="HATPase_dom"/>
</dbReference>
<dbReference type="PROSITE" id="PS50109">
    <property type="entry name" value="HIS_KIN"/>
    <property type="match status" value="1"/>
</dbReference>
<dbReference type="SUPFAM" id="SSF55874">
    <property type="entry name" value="ATPase domain of HSP90 chaperone/DNA topoisomerase II/histidine kinase"/>
    <property type="match status" value="1"/>
</dbReference>
<keyword evidence="10" id="KW-0472">Membrane</keyword>
<keyword evidence="5" id="KW-0808">Transferase</keyword>
<evidence type="ECO:0000256" key="6">
    <source>
        <dbReference type="ARBA" id="ARBA00022692"/>
    </source>
</evidence>
<dbReference type="PRINTS" id="PR00344">
    <property type="entry name" value="BCTRLSENSOR"/>
</dbReference>
<dbReference type="SMART" id="SM00388">
    <property type="entry name" value="HisKA"/>
    <property type="match status" value="1"/>
</dbReference>
<evidence type="ECO:0000256" key="9">
    <source>
        <dbReference type="ARBA" id="ARBA00023012"/>
    </source>
</evidence>
<keyword evidence="14" id="KW-1185">Reference proteome</keyword>
<evidence type="ECO:0000259" key="12">
    <source>
        <dbReference type="PROSITE" id="PS50109"/>
    </source>
</evidence>
<sequence>MRTCPESSVSSPARQCRSVLAHTTNATLDRLQRAYHQQERFIADASHELRSPLASLRTGLEVALTHDDTVDWPFAARRALHDVQRLQLLTADLLHLAANPEQAMQARDTVDLADVAREQAAERTLDPDSPRVRAEVDGPAPVTGATSQLERLLRNLVDNAVRHARSNVTITVRTSGRPGVVVLKVLDDGPGIPVSERERVFGRFIRLDDARARDAGGAGLGLTLARDIAVRHGGTLHIADSATGALLVAHLPSAHRPPPLG</sequence>
<dbReference type="PANTHER" id="PTHR45436:SF5">
    <property type="entry name" value="SENSOR HISTIDINE KINASE TRCS"/>
    <property type="match status" value="1"/>
</dbReference>
<keyword evidence="6" id="KW-0812">Transmembrane</keyword>
<evidence type="ECO:0000256" key="4">
    <source>
        <dbReference type="ARBA" id="ARBA00022553"/>
    </source>
</evidence>
<keyword evidence="4" id="KW-0597">Phosphoprotein</keyword>
<comment type="catalytic activity">
    <reaction evidence="1">
        <text>ATP + protein L-histidine = ADP + protein N-phospho-L-histidine.</text>
        <dbReference type="EC" id="2.7.13.3"/>
    </reaction>
</comment>
<keyword evidence="9" id="KW-0902">Two-component regulatory system</keyword>
<evidence type="ECO:0000256" key="2">
    <source>
        <dbReference type="ARBA" id="ARBA00004236"/>
    </source>
</evidence>
<proteinExistence type="predicted"/>
<organism evidence="13 14">
    <name type="scientific">Streptomyces finlayi</name>
    <dbReference type="NCBI Taxonomy" id="67296"/>
    <lineage>
        <taxon>Bacteria</taxon>
        <taxon>Bacillati</taxon>
        <taxon>Actinomycetota</taxon>
        <taxon>Actinomycetes</taxon>
        <taxon>Kitasatosporales</taxon>
        <taxon>Streptomycetaceae</taxon>
        <taxon>Streptomyces</taxon>
    </lineage>
</organism>
<feature type="domain" description="Histidine kinase" evidence="12">
    <location>
        <begin position="44"/>
        <end position="255"/>
    </location>
</feature>
<dbReference type="PANTHER" id="PTHR45436">
    <property type="entry name" value="SENSOR HISTIDINE KINASE YKOH"/>
    <property type="match status" value="1"/>
</dbReference>
<accession>A0A7G7BVH5</accession>
<evidence type="ECO:0000313" key="13">
    <source>
        <dbReference type="EMBL" id="QNE79340.1"/>
    </source>
</evidence>
<dbReference type="AlphaFoldDB" id="A0A7G7BVH5"/>
<keyword evidence="8" id="KW-1133">Transmembrane helix</keyword>
<dbReference type="InterPro" id="IPR004358">
    <property type="entry name" value="Sig_transdc_His_kin-like_C"/>
</dbReference>
<dbReference type="InterPro" id="IPR005467">
    <property type="entry name" value="His_kinase_dom"/>
</dbReference>
<feature type="compositionally biased region" description="Basic and acidic residues" evidence="11">
    <location>
        <begin position="120"/>
        <end position="136"/>
    </location>
</feature>
<dbReference type="EMBL" id="CP045702">
    <property type="protein sequence ID" value="QNE79340.1"/>
    <property type="molecule type" value="Genomic_DNA"/>
</dbReference>
<dbReference type="Gene3D" id="1.10.287.130">
    <property type="match status" value="1"/>
</dbReference>
<dbReference type="InterPro" id="IPR036890">
    <property type="entry name" value="HATPase_C_sf"/>
</dbReference>
<evidence type="ECO:0000256" key="3">
    <source>
        <dbReference type="ARBA" id="ARBA00012438"/>
    </source>
</evidence>
<name>A0A7G7BVH5_9ACTN</name>
<gene>
    <name evidence="13" type="ORF">F0344_20830</name>
</gene>
<dbReference type="SMART" id="SM00387">
    <property type="entry name" value="HATPase_c"/>
    <property type="match status" value="1"/>
</dbReference>
<dbReference type="EC" id="2.7.13.3" evidence="3"/>
<dbReference type="KEGG" id="sfiy:F0344_20830"/>
<evidence type="ECO:0000256" key="11">
    <source>
        <dbReference type="SAM" id="MobiDB-lite"/>
    </source>
</evidence>
<dbReference type="GO" id="GO:0000155">
    <property type="term" value="F:phosphorelay sensor kinase activity"/>
    <property type="evidence" value="ECO:0007669"/>
    <property type="project" value="InterPro"/>
</dbReference>
<evidence type="ECO:0000256" key="8">
    <source>
        <dbReference type="ARBA" id="ARBA00022989"/>
    </source>
</evidence>
<dbReference type="CDD" id="cd00082">
    <property type="entry name" value="HisKA"/>
    <property type="match status" value="1"/>
</dbReference>
<evidence type="ECO:0000256" key="10">
    <source>
        <dbReference type="ARBA" id="ARBA00023136"/>
    </source>
</evidence>
<dbReference type="InterPro" id="IPR003661">
    <property type="entry name" value="HisK_dim/P_dom"/>
</dbReference>
<dbReference type="CDD" id="cd00075">
    <property type="entry name" value="HATPase"/>
    <property type="match status" value="1"/>
</dbReference>
<dbReference type="GO" id="GO:0005886">
    <property type="term" value="C:plasma membrane"/>
    <property type="evidence" value="ECO:0007669"/>
    <property type="project" value="UniProtKB-SubCell"/>
</dbReference>
<evidence type="ECO:0000256" key="7">
    <source>
        <dbReference type="ARBA" id="ARBA00022777"/>
    </source>
</evidence>
<dbReference type="SUPFAM" id="SSF47384">
    <property type="entry name" value="Homodimeric domain of signal transducing histidine kinase"/>
    <property type="match status" value="1"/>
</dbReference>
<evidence type="ECO:0000256" key="5">
    <source>
        <dbReference type="ARBA" id="ARBA00022679"/>
    </source>
</evidence>
<reference evidence="14" key="1">
    <citation type="submission" date="2019-10" db="EMBL/GenBank/DDBJ databases">
        <title>Antimicrobial potential of Antarctic Bacteria.</title>
        <authorList>
            <person name="Benaud N."/>
            <person name="Edwards R.J."/>
            <person name="Ferrari B.C."/>
        </authorList>
    </citation>
    <scope>NUCLEOTIDE SEQUENCE [LARGE SCALE GENOMIC DNA]</scope>
    <source>
        <strain evidence="14">NBSH44</strain>
    </source>
</reference>
<evidence type="ECO:0000313" key="14">
    <source>
        <dbReference type="Proteomes" id="UP000515307"/>
    </source>
</evidence>
<dbReference type="Pfam" id="PF00512">
    <property type="entry name" value="HisKA"/>
    <property type="match status" value="1"/>
</dbReference>
<dbReference type="Gene3D" id="3.30.565.10">
    <property type="entry name" value="Histidine kinase-like ATPase, C-terminal domain"/>
    <property type="match status" value="1"/>
</dbReference>
<dbReference type="Pfam" id="PF02518">
    <property type="entry name" value="HATPase_c"/>
    <property type="match status" value="1"/>
</dbReference>
<dbReference type="Proteomes" id="UP000515307">
    <property type="component" value="Chromosome"/>
</dbReference>
<protein>
    <recommendedName>
        <fullName evidence="3">histidine kinase</fullName>
        <ecNumber evidence="3">2.7.13.3</ecNumber>
    </recommendedName>
</protein>
<evidence type="ECO:0000256" key="1">
    <source>
        <dbReference type="ARBA" id="ARBA00000085"/>
    </source>
</evidence>
<dbReference type="InterPro" id="IPR036097">
    <property type="entry name" value="HisK_dim/P_sf"/>
</dbReference>
<comment type="subcellular location">
    <subcellularLocation>
        <location evidence="2">Cell membrane</location>
    </subcellularLocation>
</comment>
<keyword evidence="7" id="KW-0418">Kinase</keyword>
<dbReference type="InterPro" id="IPR050428">
    <property type="entry name" value="TCS_sensor_his_kinase"/>
</dbReference>
<feature type="region of interest" description="Disordered" evidence="11">
    <location>
        <begin position="120"/>
        <end position="143"/>
    </location>
</feature>